<dbReference type="InterPro" id="IPR052053">
    <property type="entry name" value="IM_YidH-like"/>
</dbReference>
<dbReference type="Pfam" id="PF02656">
    <property type="entry name" value="DUF202"/>
    <property type="match status" value="1"/>
</dbReference>
<feature type="transmembrane region" description="Helical" evidence="6">
    <location>
        <begin position="59"/>
        <end position="79"/>
    </location>
</feature>
<dbReference type="EMBL" id="AUZY01006341">
    <property type="protein sequence ID" value="EQD54689.1"/>
    <property type="molecule type" value="Genomic_DNA"/>
</dbReference>
<name>T1BN10_9ZZZZ</name>
<comment type="subcellular location">
    <subcellularLocation>
        <location evidence="1">Cell membrane</location>
        <topology evidence="1">Multi-pass membrane protein</topology>
    </subcellularLocation>
</comment>
<dbReference type="AlphaFoldDB" id="T1BN10"/>
<reference evidence="8" key="2">
    <citation type="journal article" date="2014" name="ISME J.">
        <title>Microbial stratification in low pH oxic and suboxic macroscopic growths along an acid mine drainage.</title>
        <authorList>
            <person name="Mendez-Garcia C."/>
            <person name="Mesa V."/>
            <person name="Sprenger R.R."/>
            <person name="Richter M."/>
            <person name="Diez M.S."/>
            <person name="Solano J."/>
            <person name="Bargiela R."/>
            <person name="Golyshina O.V."/>
            <person name="Manteca A."/>
            <person name="Ramos J.L."/>
            <person name="Gallego J.R."/>
            <person name="Llorente I."/>
            <person name="Martins Dos Santos V.A."/>
            <person name="Jensen O.N."/>
            <person name="Pelaez A.I."/>
            <person name="Sanchez J."/>
            <person name="Ferrer M."/>
        </authorList>
    </citation>
    <scope>NUCLEOTIDE SEQUENCE</scope>
</reference>
<keyword evidence="5 6" id="KW-0472">Membrane</keyword>
<dbReference type="PANTHER" id="PTHR34187:SF2">
    <property type="entry name" value="DUF202 DOMAIN-CONTAINING PROTEIN"/>
    <property type="match status" value="1"/>
</dbReference>
<evidence type="ECO:0000256" key="2">
    <source>
        <dbReference type="ARBA" id="ARBA00022475"/>
    </source>
</evidence>
<dbReference type="InterPro" id="IPR003807">
    <property type="entry name" value="DUF202"/>
</dbReference>
<sequence length="120" mass="12868">MREAVPTDYLANERTFLAWIRTAVTIMAFGFVVARFGLLLRELGGSTAGSAVPAPISEATGVLLVLAGSALLVMALLRFHAVREDLRKGHYESRMALEWGLTLLLVAVGAGMAYYLLATG</sequence>
<evidence type="ECO:0000256" key="3">
    <source>
        <dbReference type="ARBA" id="ARBA00022692"/>
    </source>
</evidence>
<evidence type="ECO:0000256" key="5">
    <source>
        <dbReference type="ARBA" id="ARBA00023136"/>
    </source>
</evidence>
<evidence type="ECO:0000313" key="8">
    <source>
        <dbReference type="EMBL" id="EQD54689.1"/>
    </source>
</evidence>
<evidence type="ECO:0000256" key="1">
    <source>
        <dbReference type="ARBA" id="ARBA00004651"/>
    </source>
</evidence>
<keyword evidence="4 6" id="KW-1133">Transmembrane helix</keyword>
<evidence type="ECO:0000256" key="4">
    <source>
        <dbReference type="ARBA" id="ARBA00022989"/>
    </source>
</evidence>
<protein>
    <submittedName>
        <fullName evidence="8">Membrane protein containing DUF202</fullName>
    </submittedName>
</protein>
<evidence type="ECO:0000256" key="6">
    <source>
        <dbReference type="SAM" id="Phobius"/>
    </source>
</evidence>
<feature type="domain" description="DUF202" evidence="7">
    <location>
        <begin position="8"/>
        <end position="83"/>
    </location>
</feature>
<gene>
    <name evidence="8" type="ORF">B1B_09561</name>
</gene>
<dbReference type="GO" id="GO:0005886">
    <property type="term" value="C:plasma membrane"/>
    <property type="evidence" value="ECO:0007669"/>
    <property type="project" value="UniProtKB-SubCell"/>
</dbReference>
<keyword evidence="2" id="KW-1003">Cell membrane</keyword>
<comment type="caution">
    <text evidence="8">The sequence shown here is derived from an EMBL/GenBank/DDBJ whole genome shotgun (WGS) entry which is preliminary data.</text>
</comment>
<evidence type="ECO:0000259" key="7">
    <source>
        <dbReference type="Pfam" id="PF02656"/>
    </source>
</evidence>
<keyword evidence="3 6" id="KW-0812">Transmembrane</keyword>
<organism evidence="8">
    <name type="scientific">mine drainage metagenome</name>
    <dbReference type="NCBI Taxonomy" id="410659"/>
    <lineage>
        <taxon>unclassified sequences</taxon>
        <taxon>metagenomes</taxon>
        <taxon>ecological metagenomes</taxon>
    </lineage>
</organism>
<feature type="transmembrane region" description="Helical" evidence="6">
    <location>
        <begin position="16"/>
        <end position="39"/>
    </location>
</feature>
<reference evidence="8" key="1">
    <citation type="submission" date="2013-08" db="EMBL/GenBank/DDBJ databases">
        <authorList>
            <person name="Mendez C."/>
            <person name="Richter M."/>
            <person name="Ferrer M."/>
            <person name="Sanchez J."/>
        </authorList>
    </citation>
    <scope>NUCLEOTIDE SEQUENCE</scope>
</reference>
<accession>T1BN10</accession>
<feature type="transmembrane region" description="Helical" evidence="6">
    <location>
        <begin position="99"/>
        <end position="117"/>
    </location>
</feature>
<dbReference type="PANTHER" id="PTHR34187">
    <property type="entry name" value="FGR18P"/>
    <property type="match status" value="1"/>
</dbReference>
<proteinExistence type="predicted"/>